<keyword evidence="4" id="KW-1185">Reference proteome</keyword>
<keyword evidence="2" id="KW-0812">Transmembrane</keyword>
<sequence length="328" mass="37827">MQPISTREDFIYGFLSRLQPGATCNAWICGLVVIEAVRLTQRFDENMPVPERWFVLFSIPVAILLFALFGAAVFREFLAGFGNPKPRLDLTYTFKFHFLFTRTALDAGMLLYTYSVWQSRLMTYKIGQVNPIRIAVLLLVLLSITMNSWNTVDLFCTHHYEVLVQAVLKRRLAALSQLALETIVTMAIIYDSVFSNKSSENEKFRHTLRETFFRLVKVLPQTPLVPMIFNMVTNFVNFNRSGEKYSLLYVTAQVHLLGPIIAIVASLQCQEKSLPEDNSLHKQLPRSYTKNRDSMYQILNKIGERSEKLNDQRMEPHDRQASQISLEK</sequence>
<dbReference type="Proteomes" id="UP000765509">
    <property type="component" value="Unassembled WGS sequence"/>
</dbReference>
<evidence type="ECO:0000256" key="1">
    <source>
        <dbReference type="SAM" id="MobiDB-lite"/>
    </source>
</evidence>
<feature type="transmembrane region" description="Helical" evidence="2">
    <location>
        <begin position="94"/>
        <end position="114"/>
    </location>
</feature>
<dbReference type="AlphaFoldDB" id="A0A9Q3EMD2"/>
<gene>
    <name evidence="3" type="ORF">O181_061435</name>
</gene>
<keyword evidence="2" id="KW-0472">Membrane</keyword>
<feature type="transmembrane region" description="Helical" evidence="2">
    <location>
        <begin position="172"/>
        <end position="194"/>
    </location>
</feature>
<comment type="caution">
    <text evidence="3">The sequence shown here is derived from an EMBL/GenBank/DDBJ whole genome shotgun (WGS) entry which is preliminary data.</text>
</comment>
<evidence type="ECO:0000313" key="4">
    <source>
        <dbReference type="Proteomes" id="UP000765509"/>
    </source>
</evidence>
<feature type="transmembrane region" description="Helical" evidence="2">
    <location>
        <begin position="134"/>
        <end position="152"/>
    </location>
</feature>
<feature type="transmembrane region" description="Helical" evidence="2">
    <location>
        <begin position="53"/>
        <end position="74"/>
    </location>
</feature>
<organism evidence="3 4">
    <name type="scientific">Austropuccinia psidii MF-1</name>
    <dbReference type="NCBI Taxonomy" id="1389203"/>
    <lineage>
        <taxon>Eukaryota</taxon>
        <taxon>Fungi</taxon>
        <taxon>Dikarya</taxon>
        <taxon>Basidiomycota</taxon>
        <taxon>Pucciniomycotina</taxon>
        <taxon>Pucciniomycetes</taxon>
        <taxon>Pucciniales</taxon>
        <taxon>Sphaerophragmiaceae</taxon>
        <taxon>Austropuccinia</taxon>
    </lineage>
</organism>
<evidence type="ECO:0000313" key="3">
    <source>
        <dbReference type="EMBL" id="MBW0521720.1"/>
    </source>
</evidence>
<evidence type="ECO:0000256" key="2">
    <source>
        <dbReference type="SAM" id="Phobius"/>
    </source>
</evidence>
<name>A0A9Q3EMD2_9BASI</name>
<protein>
    <submittedName>
        <fullName evidence="3">Uncharacterized protein</fullName>
    </submittedName>
</protein>
<reference evidence="3" key="1">
    <citation type="submission" date="2021-03" db="EMBL/GenBank/DDBJ databases">
        <title>Draft genome sequence of rust myrtle Austropuccinia psidii MF-1, a brazilian biotype.</title>
        <authorList>
            <person name="Quecine M.C."/>
            <person name="Pachon D.M.R."/>
            <person name="Bonatelli M.L."/>
            <person name="Correr F.H."/>
            <person name="Franceschini L.M."/>
            <person name="Leite T.F."/>
            <person name="Margarido G.R.A."/>
            <person name="Almeida C.A."/>
            <person name="Ferrarezi J.A."/>
            <person name="Labate C.A."/>
        </authorList>
    </citation>
    <scope>NUCLEOTIDE SEQUENCE</scope>
    <source>
        <strain evidence="3">MF-1</strain>
    </source>
</reference>
<accession>A0A9Q3EMD2</accession>
<dbReference type="OrthoDB" id="2495895at2759"/>
<dbReference type="EMBL" id="AVOT02029041">
    <property type="protein sequence ID" value="MBW0521720.1"/>
    <property type="molecule type" value="Genomic_DNA"/>
</dbReference>
<keyword evidence="2" id="KW-1133">Transmembrane helix</keyword>
<proteinExistence type="predicted"/>
<feature type="region of interest" description="Disordered" evidence="1">
    <location>
        <begin position="305"/>
        <end position="328"/>
    </location>
</feature>